<dbReference type="EMBL" id="LNVX01000291">
    <property type="protein sequence ID" value="OEG70774.1"/>
    <property type="molecule type" value="Genomic_DNA"/>
</dbReference>
<sequence length="59" mass="6664">MIIFKSTLASNYIVAVNYEFADGSALVNNPLIIKDMDNTAAVIAEFKTFWHSLYTTIYI</sequence>
<keyword evidence="2" id="KW-1185">Reference proteome</keyword>
<dbReference type="AlphaFoldDB" id="A0A1E5IK19"/>
<name>A0A1E5IK19_ENDTX</name>
<gene>
    <name evidence="1" type="ORF">ATZ36_17530</name>
</gene>
<protein>
    <submittedName>
        <fullName evidence="1">Uncharacterized protein</fullName>
    </submittedName>
</protein>
<dbReference type="Proteomes" id="UP000095237">
    <property type="component" value="Unassembled WGS sequence"/>
</dbReference>
<evidence type="ECO:0000313" key="2">
    <source>
        <dbReference type="Proteomes" id="UP000095237"/>
    </source>
</evidence>
<comment type="caution">
    <text evidence="1">The sequence shown here is derived from an EMBL/GenBank/DDBJ whole genome shotgun (WGS) entry which is preliminary data.</text>
</comment>
<evidence type="ECO:0000313" key="1">
    <source>
        <dbReference type="EMBL" id="OEG70774.1"/>
    </source>
</evidence>
<reference evidence="1 2" key="1">
    <citation type="submission" date="2015-11" db="EMBL/GenBank/DDBJ databases">
        <title>Evidence for parallel genomic evolution in an endosymbiosis of termite gut flagellates.</title>
        <authorList>
            <person name="Zheng H."/>
        </authorList>
    </citation>
    <scope>NUCLEOTIDE SEQUENCE [LARGE SCALE GENOMIC DNA]</scope>
    <source>
        <strain evidence="1 2">CET450</strain>
    </source>
</reference>
<organism evidence="1 2">
    <name type="scientific">Endomicrobium trichonymphae</name>
    <dbReference type="NCBI Taxonomy" id="1408204"/>
    <lineage>
        <taxon>Bacteria</taxon>
        <taxon>Pseudomonadati</taxon>
        <taxon>Elusimicrobiota</taxon>
        <taxon>Endomicrobiia</taxon>
        <taxon>Endomicrobiales</taxon>
        <taxon>Endomicrobiaceae</taxon>
        <taxon>Candidatus Endomicrobiellum</taxon>
    </lineage>
</organism>
<proteinExistence type="predicted"/>
<accession>A0A1E5IK19</accession>